<accession>A0A8E2J879</accession>
<sequence length="553" mass="62086">MASRVPAELLIEIFLDIKSSSENWTRPSTKWLRVTHVCHFWRAVALSCSSLWTDVHICADRPGHIALLRASFERSGTRLVHIVTADETFQPILADALADILEEYAERVEGLMVPTPAATTLHPRLTFKMPNLKGLVLCGSEEDQFDEPKFEPSLDLYPQLSALELTRVYYPWEWDPNLLDTLAVLKVWDYLNGPLPTMDEFLEFLENSCEYVNDLSLRHVLPVVTEDIWNGIVAKPANIFTYAQKVHLLDYAARIAAMLAQIKFLEETRMRLLFFYGGAAEERASDIPRLALAAVSAALQRVDGGHLIALKLPCLKVSLTDWNIGWDASMETHSVCRLDCPCGQSYPEQGSGDDEDDEDDSHSPDDRRSSCEYDSDADGDSHLKVDIVPYLAQTSATETMADGDAFRTLFMNSMVGLATLEPKCLCVLRRGDGRLDHIGPTEWAQILRSFSSLTCLEIERDALGELATALFVQPGTPPICPNLKYLSIQVQNRDSAAIAALLRCLASRAYHSMKLYSLTFKIVVEDHKSHPRAFFTQRVLQRFEACVDKLQCI</sequence>
<dbReference type="AlphaFoldDB" id="A0A8E2J879"/>
<dbReference type="EMBL" id="KV722331">
    <property type="protein sequence ID" value="OCH96322.1"/>
    <property type="molecule type" value="Genomic_DNA"/>
</dbReference>
<reference evidence="2 3" key="1">
    <citation type="submission" date="2016-07" db="EMBL/GenBank/DDBJ databases">
        <title>Draft genome of the white-rot fungus Obba rivulosa 3A-2.</title>
        <authorList>
            <consortium name="DOE Joint Genome Institute"/>
            <person name="Miettinen O."/>
            <person name="Riley R."/>
            <person name="Acob R."/>
            <person name="Barry K."/>
            <person name="Cullen D."/>
            <person name="De Vries R."/>
            <person name="Hainaut M."/>
            <person name="Hatakka A."/>
            <person name="Henrissat B."/>
            <person name="Hilden K."/>
            <person name="Kuo R."/>
            <person name="Labutti K."/>
            <person name="Lipzen A."/>
            <person name="Makela M.R."/>
            <person name="Sandor L."/>
            <person name="Spatafora J.W."/>
            <person name="Grigoriev I.V."/>
            <person name="Hibbett D.S."/>
        </authorList>
    </citation>
    <scope>NUCLEOTIDE SEQUENCE [LARGE SCALE GENOMIC DNA]</scope>
    <source>
        <strain evidence="2 3">3A-2</strain>
    </source>
</reference>
<dbReference type="Proteomes" id="UP000250043">
    <property type="component" value="Unassembled WGS sequence"/>
</dbReference>
<feature type="compositionally biased region" description="Acidic residues" evidence="1">
    <location>
        <begin position="351"/>
        <end position="360"/>
    </location>
</feature>
<evidence type="ECO:0000313" key="2">
    <source>
        <dbReference type="EMBL" id="OCH96322.1"/>
    </source>
</evidence>
<protein>
    <recommendedName>
        <fullName evidence="4">F-box domain-containing protein</fullName>
    </recommendedName>
</protein>
<keyword evidence="3" id="KW-1185">Reference proteome</keyword>
<evidence type="ECO:0008006" key="4">
    <source>
        <dbReference type="Google" id="ProtNLM"/>
    </source>
</evidence>
<feature type="region of interest" description="Disordered" evidence="1">
    <location>
        <begin position="347"/>
        <end position="380"/>
    </location>
</feature>
<dbReference type="Gene3D" id="1.20.1280.50">
    <property type="match status" value="1"/>
</dbReference>
<dbReference type="OrthoDB" id="2800666at2759"/>
<feature type="compositionally biased region" description="Basic and acidic residues" evidence="1">
    <location>
        <begin position="361"/>
        <end position="371"/>
    </location>
</feature>
<evidence type="ECO:0000256" key="1">
    <source>
        <dbReference type="SAM" id="MobiDB-lite"/>
    </source>
</evidence>
<name>A0A8E2J879_9APHY</name>
<organism evidence="2 3">
    <name type="scientific">Obba rivulosa</name>
    <dbReference type="NCBI Taxonomy" id="1052685"/>
    <lineage>
        <taxon>Eukaryota</taxon>
        <taxon>Fungi</taxon>
        <taxon>Dikarya</taxon>
        <taxon>Basidiomycota</taxon>
        <taxon>Agaricomycotina</taxon>
        <taxon>Agaricomycetes</taxon>
        <taxon>Polyporales</taxon>
        <taxon>Gelatoporiaceae</taxon>
        <taxon>Obba</taxon>
    </lineage>
</organism>
<evidence type="ECO:0000313" key="3">
    <source>
        <dbReference type="Proteomes" id="UP000250043"/>
    </source>
</evidence>
<gene>
    <name evidence="2" type="ORF">OBBRIDRAFT_743802</name>
</gene>
<proteinExistence type="predicted"/>